<sequence length="58" mass="6693">MKYLTKWTAAGRLARSKGWTLEAAELYLLAEKYDWTIDEDYAGQVIVYTGMNIEEGEE</sequence>
<evidence type="ECO:0000313" key="3">
    <source>
        <dbReference type="EMBL" id="CAB5228384.1"/>
    </source>
</evidence>
<accession>A0A6J5QT53</accession>
<dbReference type="EMBL" id="LR798385">
    <property type="protein sequence ID" value="CAB5228384.1"/>
    <property type="molecule type" value="Genomic_DNA"/>
</dbReference>
<reference evidence="1" key="1">
    <citation type="submission" date="2020-05" db="EMBL/GenBank/DDBJ databases">
        <authorList>
            <person name="Chiriac C."/>
            <person name="Salcher M."/>
            <person name="Ghai R."/>
            <person name="Kavagutti S V."/>
        </authorList>
    </citation>
    <scope>NUCLEOTIDE SEQUENCE</scope>
</reference>
<evidence type="ECO:0000313" key="2">
    <source>
        <dbReference type="EMBL" id="CAB4198929.1"/>
    </source>
</evidence>
<organism evidence="1">
    <name type="scientific">uncultured Caudovirales phage</name>
    <dbReference type="NCBI Taxonomy" id="2100421"/>
    <lineage>
        <taxon>Viruses</taxon>
        <taxon>Duplodnaviria</taxon>
        <taxon>Heunggongvirae</taxon>
        <taxon>Uroviricota</taxon>
        <taxon>Caudoviricetes</taxon>
        <taxon>Peduoviridae</taxon>
        <taxon>Maltschvirus</taxon>
        <taxon>Maltschvirus maltsch</taxon>
    </lineage>
</organism>
<gene>
    <name evidence="1" type="ORF">UFOVP1084_12</name>
    <name evidence="2" type="ORF">UFOVP1328_4</name>
    <name evidence="3" type="ORF">UFOVP1532_35</name>
</gene>
<evidence type="ECO:0000313" key="1">
    <source>
        <dbReference type="EMBL" id="CAB4182674.1"/>
    </source>
</evidence>
<proteinExistence type="predicted"/>
<dbReference type="EMBL" id="LR797278">
    <property type="protein sequence ID" value="CAB4198929.1"/>
    <property type="molecule type" value="Genomic_DNA"/>
</dbReference>
<dbReference type="EMBL" id="LR797042">
    <property type="protein sequence ID" value="CAB4182674.1"/>
    <property type="molecule type" value="Genomic_DNA"/>
</dbReference>
<name>A0A6J5QT53_9CAUD</name>
<protein>
    <submittedName>
        <fullName evidence="1">Uncharacterized protein</fullName>
    </submittedName>
</protein>